<feature type="transmembrane region" description="Helical" evidence="1">
    <location>
        <begin position="198"/>
        <end position="219"/>
    </location>
</feature>
<evidence type="ECO:0000256" key="1">
    <source>
        <dbReference type="SAM" id="Phobius"/>
    </source>
</evidence>
<dbReference type="EMBL" id="OU895877">
    <property type="protein sequence ID" value="CAG9800324.1"/>
    <property type="molecule type" value="Genomic_DNA"/>
</dbReference>
<dbReference type="Proteomes" id="UP001153620">
    <property type="component" value="Chromosome 1"/>
</dbReference>
<name>A0A9N9WPT9_9DIPT</name>
<reference evidence="2" key="2">
    <citation type="submission" date="2022-10" db="EMBL/GenBank/DDBJ databases">
        <authorList>
            <consortium name="ENA_rothamsted_submissions"/>
            <consortium name="culmorum"/>
            <person name="King R."/>
        </authorList>
    </citation>
    <scope>NUCLEOTIDE SEQUENCE</scope>
</reference>
<protein>
    <submittedName>
        <fullName evidence="2">Uncharacterized protein</fullName>
    </submittedName>
</protein>
<keyword evidence="1" id="KW-0812">Transmembrane</keyword>
<organism evidence="2 3">
    <name type="scientific">Chironomus riparius</name>
    <dbReference type="NCBI Taxonomy" id="315576"/>
    <lineage>
        <taxon>Eukaryota</taxon>
        <taxon>Metazoa</taxon>
        <taxon>Ecdysozoa</taxon>
        <taxon>Arthropoda</taxon>
        <taxon>Hexapoda</taxon>
        <taxon>Insecta</taxon>
        <taxon>Pterygota</taxon>
        <taxon>Neoptera</taxon>
        <taxon>Endopterygota</taxon>
        <taxon>Diptera</taxon>
        <taxon>Nematocera</taxon>
        <taxon>Chironomoidea</taxon>
        <taxon>Chironomidae</taxon>
        <taxon>Chironominae</taxon>
        <taxon>Chironomus</taxon>
    </lineage>
</organism>
<gene>
    <name evidence="2" type="ORF">CHIRRI_LOCUS3272</name>
</gene>
<dbReference type="OrthoDB" id="10470127at2759"/>
<reference evidence="2" key="1">
    <citation type="submission" date="2022-01" db="EMBL/GenBank/DDBJ databases">
        <authorList>
            <person name="King R."/>
        </authorList>
    </citation>
    <scope>NUCLEOTIDE SEQUENCE</scope>
</reference>
<feature type="transmembrane region" description="Helical" evidence="1">
    <location>
        <begin position="63"/>
        <end position="85"/>
    </location>
</feature>
<accession>A0A9N9WPT9</accession>
<keyword evidence="1" id="KW-1133">Transmembrane helix</keyword>
<feature type="transmembrane region" description="Helical" evidence="1">
    <location>
        <begin position="172"/>
        <end position="192"/>
    </location>
</feature>
<evidence type="ECO:0000313" key="3">
    <source>
        <dbReference type="Proteomes" id="UP001153620"/>
    </source>
</evidence>
<keyword evidence="1" id="KW-0472">Membrane</keyword>
<sequence>MSSVHVKSNKIAFKNILVRHGSLDKIKCCAYSTLESMFAKKVVLINILEDTMNSSKELIQKPVNIIIVPSIQIFCVAMSILINLIRNQKFVGGLSFEKLEKFIIEFNQLKALRQRNLCKVERQTENKETDKVELTTETIPSKITRNDDDEIFYDCNEEEITDRKTDRFLKTASYASIVYIYAQLSLLVYLAGLSTLKLGILFMFVCVAAIAYFLIKMSFMKKSQSSRRCSRRLKAVKQKLFGKALTFSPITCVLPQIKFSTCAGKFPNEKQKSL</sequence>
<keyword evidence="3" id="KW-1185">Reference proteome</keyword>
<evidence type="ECO:0000313" key="2">
    <source>
        <dbReference type="EMBL" id="CAG9800324.1"/>
    </source>
</evidence>
<dbReference type="AlphaFoldDB" id="A0A9N9WPT9"/>
<proteinExistence type="predicted"/>